<dbReference type="KEGG" id="acp:A2cp1_2395"/>
<proteinExistence type="predicted"/>
<dbReference type="HOGENOM" id="CLU_1150566_0_0_7"/>
<accession>B8JBA6</accession>
<dbReference type="InterPro" id="IPR011990">
    <property type="entry name" value="TPR-like_helical_dom_sf"/>
</dbReference>
<dbReference type="RefSeq" id="WP_012633541.1">
    <property type="nucleotide sequence ID" value="NC_011891.1"/>
</dbReference>
<keyword evidence="3" id="KW-1185">Reference proteome</keyword>
<protein>
    <recommendedName>
        <fullName evidence="4">Tetratricopeptide repeat protein</fullName>
    </recommendedName>
</protein>
<name>B8JBA6_ANAD2</name>
<evidence type="ECO:0008006" key="4">
    <source>
        <dbReference type="Google" id="ProtNLM"/>
    </source>
</evidence>
<sequence length="241" mass="26977">MWNLVISLALGVAVAAAIRFGTEFGWAAAILPGMVVATAAYLVLARRTWKRLEALFDAMQREVQAQKFDKAIQTLETGFALAPWQFLVASQLHSNIGILHYLRRDFDAALPHLRKSFSRNWIARGMLAVALYRKRDLDGMKKVFQDATKVSKKEGVLWSAWAWILEKEGDHAQAIAVLGRAVAANASDEKLKSSLQALQNGKKLKLGKLYEEQWFQFHLEAPPPQFAGPGFRGGRRAIYGR</sequence>
<keyword evidence="1" id="KW-1133">Transmembrane helix</keyword>
<gene>
    <name evidence="2" type="ordered locus">A2cp1_2395</name>
</gene>
<evidence type="ECO:0000313" key="2">
    <source>
        <dbReference type="EMBL" id="ACL65733.1"/>
    </source>
</evidence>
<organism evidence="2 3">
    <name type="scientific">Anaeromyxobacter dehalogenans (strain ATCC BAA-258 / DSM 21875 / 2CP-1)</name>
    <dbReference type="NCBI Taxonomy" id="455488"/>
    <lineage>
        <taxon>Bacteria</taxon>
        <taxon>Pseudomonadati</taxon>
        <taxon>Myxococcota</taxon>
        <taxon>Myxococcia</taxon>
        <taxon>Myxococcales</taxon>
        <taxon>Cystobacterineae</taxon>
        <taxon>Anaeromyxobacteraceae</taxon>
        <taxon>Anaeromyxobacter</taxon>
    </lineage>
</organism>
<feature type="transmembrane region" description="Helical" evidence="1">
    <location>
        <begin position="26"/>
        <end position="44"/>
    </location>
</feature>
<evidence type="ECO:0000256" key="1">
    <source>
        <dbReference type="SAM" id="Phobius"/>
    </source>
</evidence>
<keyword evidence="1" id="KW-0812">Transmembrane</keyword>
<dbReference type="SUPFAM" id="SSF48452">
    <property type="entry name" value="TPR-like"/>
    <property type="match status" value="1"/>
</dbReference>
<dbReference type="EMBL" id="CP001359">
    <property type="protein sequence ID" value="ACL65733.1"/>
    <property type="molecule type" value="Genomic_DNA"/>
</dbReference>
<keyword evidence="1" id="KW-0472">Membrane</keyword>
<dbReference type="Gene3D" id="1.25.40.10">
    <property type="entry name" value="Tetratricopeptide repeat domain"/>
    <property type="match status" value="1"/>
</dbReference>
<dbReference type="AlphaFoldDB" id="B8JBA6"/>
<dbReference type="Proteomes" id="UP000007089">
    <property type="component" value="Chromosome"/>
</dbReference>
<evidence type="ECO:0000313" key="3">
    <source>
        <dbReference type="Proteomes" id="UP000007089"/>
    </source>
</evidence>
<reference evidence="2" key="1">
    <citation type="submission" date="2009-01" db="EMBL/GenBank/DDBJ databases">
        <title>Complete sequence of Anaeromyxobacter dehalogenans 2CP-1.</title>
        <authorList>
            <consortium name="US DOE Joint Genome Institute"/>
            <person name="Lucas S."/>
            <person name="Copeland A."/>
            <person name="Lapidus A."/>
            <person name="Glavina del Rio T."/>
            <person name="Dalin E."/>
            <person name="Tice H."/>
            <person name="Bruce D."/>
            <person name="Goodwin L."/>
            <person name="Pitluck S."/>
            <person name="Saunders E."/>
            <person name="Brettin T."/>
            <person name="Detter J.C."/>
            <person name="Han C."/>
            <person name="Larimer F."/>
            <person name="Land M."/>
            <person name="Hauser L."/>
            <person name="Kyrpides N."/>
            <person name="Ovchinnikova G."/>
            <person name="Beliaev A.S."/>
            <person name="Richardson P."/>
        </authorList>
    </citation>
    <scope>NUCLEOTIDE SEQUENCE</scope>
    <source>
        <strain evidence="2">2CP-1</strain>
    </source>
</reference>